<dbReference type="PANTHER" id="PTHR45913:SF19">
    <property type="entry name" value="LOW QUALITY PROTEIN: ZINC FINGER BED DOMAIN-CONTAINING PROTEIN 5-LIKE"/>
    <property type="match status" value="1"/>
</dbReference>
<accession>A0A4U5TUJ9</accession>
<organism evidence="2 3">
    <name type="scientific">Collichthys lucidus</name>
    <name type="common">Big head croaker</name>
    <name type="synonym">Sciaena lucida</name>
    <dbReference type="NCBI Taxonomy" id="240159"/>
    <lineage>
        <taxon>Eukaryota</taxon>
        <taxon>Metazoa</taxon>
        <taxon>Chordata</taxon>
        <taxon>Craniata</taxon>
        <taxon>Vertebrata</taxon>
        <taxon>Euteleostomi</taxon>
        <taxon>Actinopterygii</taxon>
        <taxon>Neopterygii</taxon>
        <taxon>Teleostei</taxon>
        <taxon>Neoteleostei</taxon>
        <taxon>Acanthomorphata</taxon>
        <taxon>Eupercaria</taxon>
        <taxon>Sciaenidae</taxon>
        <taxon>Collichthys</taxon>
    </lineage>
</organism>
<evidence type="ECO:0000256" key="1">
    <source>
        <dbReference type="SAM" id="MobiDB-lite"/>
    </source>
</evidence>
<dbReference type="EMBL" id="ML240542">
    <property type="protein sequence ID" value="TKS65237.1"/>
    <property type="molecule type" value="Genomic_DNA"/>
</dbReference>
<dbReference type="Proteomes" id="UP000298787">
    <property type="component" value="Unassembled WGS sequence"/>
</dbReference>
<protein>
    <submittedName>
        <fullName evidence="2">Zinc finger BED domain-containing protein 5</fullName>
    </submittedName>
</protein>
<name>A0A4U5TUJ9_COLLU</name>
<dbReference type="SUPFAM" id="SSF53098">
    <property type="entry name" value="Ribonuclease H-like"/>
    <property type="match status" value="1"/>
</dbReference>
<reference evidence="2 3" key="1">
    <citation type="submission" date="2019-01" db="EMBL/GenBank/DDBJ databases">
        <title>Genome Assembly of Collichthys lucidus.</title>
        <authorList>
            <person name="Cai M."/>
            <person name="Xiao S."/>
        </authorList>
    </citation>
    <scope>NUCLEOTIDE SEQUENCE [LARGE SCALE GENOMIC DNA]</scope>
    <source>
        <strain evidence="2">JT15FE1705JMU</strain>
        <tissue evidence="2">Muscle</tissue>
    </source>
</reference>
<gene>
    <name evidence="2" type="ORF">D9C73_027838</name>
</gene>
<evidence type="ECO:0000313" key="3">
    <source>
        <dbReference type="Proteomes" id="UP000298787"/>
    </source>
</evidence>
<feature type="region of interest" description="Disordered" evidence="1">
    <location>
        <begin position="1"/>
        <end position="24"/>
    </location>
</feature>
<proteinExistence type="predicted"/>
<dbReference type="AlphaFoldDB" id="A0A4U5TUJ9"/>
<dbReference type="PANTHER" id="PTHR45913">
    <property type="entry name" value="EPM2A-INTERACTING PROTEIN 1"/>
    <property type="match status" value="1"/>
</dbReference>
<evidence type="ECO:0000313" key="2">
    <source>
        <dbReference type="EMBL" id="TKS65237.1"/>
    </source>
</evidence>
<feature type="region of interest" description="Disordered" evidence="1">
    <location>
        <begin position="202"/>
        <end position="221"/>
    </location>
</feature>
<dbReference type="InterPro" id="IPR012337">
    <property type="entry name" value="RNaseH-like_sf"/>
</dbReference>
<sequence>MDKFVTALPAKRKPDYESSPNVATSKAKTRKYDEAYLALGFTSTTVGKEERPQCVVCLKILARDSLKPNKLKRHLETTHPEHKDKPVEFFRKKLTHCRAQQSRFTKAASLPANAQLASYKVAYRVAQCKKPHTIAEELILPSAIDMVSTMIDVATASKLKAIPLSNNTISRRIYDMSKDIEEQLNDKIRDRRFALQMDEATSSGFRQRSGRPRGRGVGDEVEGAPDRLIRFRTGSPRAQMWPGPPLEATDSNKDCLLITYVRFIDADDLREDLLFCKQVTSRATADELFKIIDTYLREADLKWEDCVGICTDGAQAMAGRRGGLQALIKRVSPNVQWTHCMIHREALASKQLSPDLHDVMTDVITTVNYIKTRPVKARIFSALCEEMGSDHTAVLFHSESRLLSRGKVLSRVFELRDEIRNFLEEEKNTFNNNKFLMKLAYLSDMFQKLNELNLQMQGSDTHLPHLADKITSFTRKLEMWEQRVTEGNIDSFENLKSFIEVNKLQNTVIPCMKAHISALQKHFQRYFPVQDPTQYDWIRDPFSATPPAEFSTTENEQFIDVTSDSIMRLEFKSKTLAAFWIGVEKDFPLLGKRALATLLPFATSYLCEIGFSAVASIKTKYRSKLDIENELRVAVSQLQPRFEKICSMKQAHTSH</sequence>
<keyword evidence="3" id="KW-1185">Reference proteome</keyword>